<proteinExistence type="predicted"/>
<dbReference type="OrthoDB" id="1749636at2759"/>
<accession>A0A5J5BXP1</accession>
<dbReference type="AlphaFoldDB" id="A0A5J5BXP1"/>
<dbReference type="PANTHER" id="PTHR47481">
    <property type="match status" value="1"/>
</dbReference>
<organism evidence="1 2">
    <name type="scientific">Nyssa sinensis</name>
    <dbReference type="NCBI Taxonomy" id="561372"/>
    <lineage>
        <taxon>Eukaryota</taxon>
        <taxon>Viridiplantae</taxon>
        <taxon>Streptophyta</taxon>
        <taxon>Embryophyta</taxon>
        <taxon>Tracheophyta</taxon>
        <taxon>Spermatophyta</taxon>
        <taxon>Magnoliopsida</taxon>
        <taxon>eudicotyledons</taxon>
        <taxon>Gunneridae</taxon>
        <taxon>Pentapetalae</taxon>
        <taxon>asterids</taxon>
        <taxon>Cornales</taxon>
        <taxon>Nyssaceae</taxon>
        <taxon>Nyssa</taxon>
    </lineage>
</organism>
<sequence length="153" mass="16490">MDSQSSPVPTIPLVQSPATVVTVQPVTADATPTHPRPTSTIIALNVATQVPLKLTASNYFSWRLQFSTLLTGYDLLGFVDVDIEDLTIKILNGLDANYTELANAIQARETAISFEELHEKLLNREAHLAAKKGNQITLPVTANAAAKSGPLNR</sequence>
<dbReference type="PANTHER" id="PTHR47481:SF22">
    <property type="entry name" value="RETROTRANSPOSON GAG DOMAIN-CONTAINING PROTEIN"/>
    <property type="match status" value="1"/>
</dbReference>
<gene>
    <name evidence="1" type="ORF">F0562_003732</name>
</gene>
<keyword evidence="2" id="KW-1185">Reference proteome</keyword>
<evidence type="ECO:0000313" key="1">
    <source>
        <dbReference type="EMBL" id="KAA8547404.1"/>
    </source>
</evidence>
<evidence type="ECO:0008006" key="3">
    <source>
        <dbReference type="Google" id="ProtNLM"/>
    </source>
</evidence>
<dbReference type="EMBL" id="CM018032">
    <property type="protein sequence ID" value="KAA8547404.1"/>
    <property type="molecule type" value="Genomic_DNA"/>
</dbReference>
<evidence type="ECO:0000313" key="2">
    <source>
        <dbReference type="Proteomes" id="UP000325577"/>
    </source>
</evidence>
<protein>
    <recommendedName>
        <fullName evidence="3">Retrotransposon Copia-like N-terminal domain-containing protein</fullName>
    </recommendedName>
</protein>
<reference evidence="1 2" key="1">
    <citation type="submission" date="2019-09" db="EMBL/GenBank/DDBJ databases">
        <title>A chromosome-level genome assembly of the Chinese tupelo Nyssa sinensis.</title>
        <authorList>
            <person name="Yang X."/>
            <person name="Kang M."/>
            <person name="Yang Y."/>
            <person name="Xiong H."/>
            <person name="Wang M."/>
            <person name="Zhang Z."/>
            <person name="Wang Z."/>
            <person name="Wu H."/>
            <person name="Ma T."/>
            <person name="Liu J."/>
            <person name="Xi Z."/>
        </authorList>
    </citation>
    <scope>NUCLEOTIDE SEQUENCE [LARGE SCALE GENOMIC DNA]</scope>
    <source>
        <strain evidence="1">J267</strain>
        <tissue evidence="1">Leaf</tissue>
    </source>
</reference>
<name>A0A5J5BXP1_9ASTE</name>
<dbReference type="Proteomes" id="UP000325577">
    <property type="component" value="Linkage Group LG1"/>
</dbReference>